<dbReference type="InterPro" id="IPR001223">
    <property type="entry name" value="Glyco_hydro18_cat"/>
</dbReference>
<dbReference type="InterPro" id="IPR011583">
    <property type="entry name" value="Chitinase_II/V-like_cat"/>
</dbReference>
<dbReference type="Gene3D" id="3.10.50.10">
    <property type="match status" value="1"/>
</dbReference>
<evidence type="ECO:0000256" key="3">
    <source>
        <dbReference type="SAM" id="MobiDB-lite"/>
    </source>
</evidence>
<comment type="similarity">
    <text evidence="1">Belongs to the glycosyl hydrolase 18 family.</text>
</comment>
<dbReference type="PANTHER" id="PTHR46066">
    <property type="entry name" value="CHITINASE DOMAIN-CONTAINING PROTEIN 1 FAMILY MEMBER"/>
    <property type="match status" value="1"/>
</dbReference>
<evidence type="ECO:0000259" key="5">
    <source>
        <dbReference type="PROSITE" id="PS51910"/>
    </source>
</evidence>
<dbReference type="OrthoDB" id="10254444at2759"/>
<dbReference type="InterPro" id="IPR017853">
    <property type="entry name" value="GH"/>
</dbReference>
<dbReference type="EMBL" id="UYRX01000215">
    <property type="protein sequence ID" value="VDK77677.1"/>
    <property type="molecule type" value="Genomic_DNA"/>
</dbReference>
<evidence type="ECO:0000256" key="1">
    <source>
        <dbReference type="ARBA" id="ARBA00009336"/>
    </source>
</evidence>
<evidence type="ECO:0000313" key="7">
    <source>
        <dbReference type="Proteomes" id="UP000277928"/>
    </source>
</evidence>
<reference evidence="6 7" key="1">
    <citation type="submission" date="2018-08" db="EMBL/GenBank/DDBJ databases">
        <authorList>
            <person name="Laetsch R D."/>
            <person name="Stevens L."/>
            <person name="Kumar S."/>
            <person name="Blaxter L. M."/>
        </authorList>
    </citation>
    <scope>NUCLEOTIDE SEQUENCE [LARGE SCALE GENOMIC DNA]</scope>
</reference>
<evidence type="ECO:0000256" key="4">
    <source>
        <dbReference type="SAM" id="SignalP"/>
    </source>
</evidence>
<feature type="chain" id="PRO_5018182067" description="Chitinase domain-containing protein 1" evidence="4">
    <location>
        <begin position="26"/>
        <end position="365"/>
    </location>
</feature>
<organism evidence="6 7">
    <name type="scientific">Litomosoides sigmodontis</name>
    <name type="common">Filarial nematode worm</name>
    <dbReference type="NCBI Taxonomy" id="42156"/>
    <lineage>
        <taxon>Eukaryota</taxon>
        <taxon>Metazoa</taxon>
        <taxon>Ecdysozoa</taxon>
        <taxon>Nematoda</taxon>
        <taxon>Chromadorea</taxon>
        <taxon>Rhabditida</taxon>
        <taxon>Spirurina</taxon>
        <taxon>Spiruromorpha</taxon>
        <taxon>Filarioidea</taxon>
        <taxon>Onchocercidae</taxon>
        <taxon>Litomosoides</taxon>
    </lineage>
</organism>
<feature type="domain" description="GH18" evidence="5">
    <location>
        <begin position="46"/>
        <end position="365"/>
    </location>
</feature>
<dbReference type="InterPro" id="IPR029070">
    <property type="entry name" value="Chitinase_insertion_sf"/>
</dbReference>
<protein>
    <recommendedName>
        <fullName evidence="2">Chitinase domain-containing protein 1</fullName>
    </recommendedName>
</protein>
<dbReference type="STRING" id="42156.A0A3P6SY32"/>
<dbReference type="AlphaFoldDB" id="A0A3P6SY32"/>
<dbReference type="GO" id="GO:0008061">
    <property type="term" value="F:chitin binding"/>
    <property type="evidence" value="ECO:0007669"/>
    <property type="project" value="InterPro"/>
</dbReference>
<name>A0A3P6SY32_LITSI</name>
<dbReference type="Proteomes" id="UP000277928">
    <property type="component" value="Unassembled WGS sequence"/>
</dbReference>
<sequence>MSRSFSEYVVFLVLLSCSIAYGTLSKSDRDEKPNKFHATKQKRKERSNVAKQPQWNNGGYDIAKWAAQKFTHVSPVWFQFKPEVKQQKTCTILGTHDMDMQWLADVHKNNSEIRFMPRFVIDGSVPRNVERFLYDEKWQTDCARLVINFIKVPEEQDAWSSYRSVASDFVISSDASKRVSRELVELISHWAELFHQADLEIIVPLPAPLSDKNHPSGLVMKDELARIIHDVDYINVMTYDYSSDRFIGVSPFDWIQRNLEYILSESSISSSKLLMGLNFYGYIFQQNIFNAVVGRDFITYIEAEPEALRWNSITKEHFFKTKYEDFCIYPTLASLQIRLDLARRFNVGVGIWELGQGLNYFTCLF</sequence>
<keyword evidence="7" id="KW-1185">Reference proteome</keyword>
<dbReference type="PANTHER" id="PTHR46066:SF2">
    <property type="entry name" value="CHITINASE DOMAIN-CONTAINING PROTEIN 1"/>
    <property type="match status" value="1"/>
</dbReference>
<feature type="region of interest" description="Disordered" evidence="3">
    <location>
        <begin position="29"/>
        <end position="55"/>
    </location>
</feature>
<dbReference type="SUPFAM" id="SSF51445">
    <property type="entry name" value="(Trans)glycosidases"/>
    <property type="match status" value="1"/>
</dbReference>
<gene>
    <name evidence="6" type="ORF">NLS_LOCUS3759</name>
</gene>
<proteinExistence type="inferred from homology"/>
<dbReference type="OMA" id="YSINERI"/>
<evidence type="ECO:0000313" key="6">
    <source>
        <dbReference type="EMBL" id="VDK77677.1"/>
    </source>
</evidence>
<dbReference type="GO" id="GO:0012505">
    <property type="term" value="C:endomembrane system"/>
    <property type="evidence" value="ECO:0007669"/>
    <property type="project" value="TreeGrafter"/>
</dbReference>
<dbReference type="Pfam" id="PF00704">
    <property type="entry name" value="Glyco_hydro_18"/>
    <property type="match status" value="1"/>
</dbReference>
<dbReference type="GO" id="GO:0005975">
    <property type="term" value="P:carbohydrate metabolic process"/>
    <property type="evidence" value="ECO:0007669"/>
    <property type="project" value="InterPro"/>
</dbReference>
<feature type="compositionally biased region" description="Basic residues" evidence="3">
    <location>
        <begin position="35"/>
        <end position="45"/>
    </location>
</feature>
<dbReference type="GO" id="GO:0070492">
    <property type="term" value="F:oligosaccharide binding"/>
    <property type="evidence" value="ECO:0007669"/>
    <property type="project" value="TreeGrafter"/>
</dbReference>
<keyword evidence="4" id="KW-0732">Signal</keyword>
<dbReference type="PROSITE" id="PS51910">
    <property type="entry name" value="GH18_2"/>
    <property type="match status" value="1"/>
</dbReference>
<dbReference type="SMART" id="SM00636">
    <property type="entry name" value="Glyco_18"/>
    <property type="match status" value="1"/>
</dbReference>
<evidence type="ECO:0000256" key="2">
    <source>
        <dbReference type="ARBA" id="ARBA00040976"/>
    </source>
</evidence>
<dbReference type="Gene3D" id="3.20.20.80">
    <property type="entry name" value="Glycosidases"/>
    <property type="match status" value="1"/>
</dbReference>
<feature type="signal peptide" evidence="4">
    <location>
        <begin position="1"/>
        <end position="25"/>
    </location>
</feature>
<accession>A0A3P6SY32</accession>